<keyword evidence="1" id="KW-0472">Membrane</keyword>
<dbReference type="InterPro" id="IPR001054">
    <property type="entry name" value="A/G_cyclase"/>
</dbReference>
<name>X1P5W2_9ZZZZ</name>
<accession>X1P5W2</accession>
<dbReference type="GO" id="GO:0035556">
    <property type="term" value="P:intracellular signal transduction"/>
    <property type="evidence" value="ECO:0007669"/>
    <property type="project" value="InterPro"/>
</dbReference>
<gene>
    <name evidence="3" type="ORF">S06H3_44222</name>
</gene>
<dbReference type="GO" id="GO:0009190">
    <property type="term" value="P:cyclic nucleotide biosynthetic process"/>
    <property type="evidence" value="ECO:0007669"/>
    <property type="project" value="InterPro"/>
</dbReference>
<feature type="transmembrane region" description="Helical" evidence="1">
    <location>
        <begin position="12"/>
        <end position="35"/>
    </location>
</feature>
<dbReference type="PROSITE" id="PS50125">
    <property type="entry name" value="GUANYLATE_CYCLASE_2"/>
    <property type="match status" value="1"/>
</dbReference>
<evidence type="ECO:0000256" key="1">
    <source>
        <dbReference type="SAM" id="Phobius"/>
    </source>
</evidence>
<protein>
    <recommendedName>
        <fullName evidence="2">Guanylate cyclase domain-containing protein</fullName>
    </recommendedName>
</protein>
<reference evidence="3" key="1">
    <citation type="journal article" date="2014" name="Front. Microbiol.">
        <title>High frequency of phylogenetically diverse reductive dehalogenase-homologous genes in deep subseafloor sedimentary metagenomes.</title>
        <authorList>
            <person name="Kawai M."/>
            <person name="Futagami T."/>
            <person name="Toyoda A."/>
            <person name="Takaki Y."/>
            <person name="Nishi S."/>
            <person name="Hori S."/>
            <person name="Arai W."/>
            <person name="Tsubouchi T."/>
            <person name="Morono Y."/>
            <person name="Uchiyama I."/>
            <person name="Ito T."/>
            <person name="Fujiyama A."/>
            <person name="Inagaki F."/>
            <person name="Takami H."/>
        </authorList>
    </citation>
    <scope>NUCLEOTIDE SEQUENCE</scope>
    <source>
        <strain evidence="3">Expedition CK06-06</strain>
    </source>
</reference>
<organism evidence="3">
    <name type="scientific">marine sediment metagenome</name>
    <dbReference type="NCBI Taxonomy" id="412755"/>
    <lineage>
        <taxon>unclassified sequences</taxon>
        <taxon>metagenomes</taxon>
        <taxon>ecological metagenomes</taxon>
    </lineage>
</organism>
<evidence type="ECO:0000259" key="2">
    <source>
        <dbReference type="PROSITE" id="PS50125"/>
    </source>
</evidence>
<feature type="domain" description="Guanylate cyclase" evidence="2">
    <location>
        <begin position="1"/>
        <end position="49"/>
    </location>
</feature>
<evidence type="ECO:0000313" key="3">
    <source>
        <dbReference type="EMBL" id="GAI37841.1"/>
    </source>
</evidence>
<dbReference type="AlphaFoldDB" id="X1P5W2"/>
<dbReference type="EMBL" id="BARV01027488">
    <property type="protein sequence ID" value="GAI37841.1"/>
    <property type="molecule type" value="Genomic_DNA"/>
</dbReference>
<comment type="caution">
    <text evidence="3">The sequence shown here is derived from an EMBL/GenBank/DDBJ whole genome shotgun (WGS) entry which is preliminary data.</text>
</comment>
<proteinExistence type="predicted"/>
<keyword evidence="1" id="KW-1133">Transmembrane helix</keyword>
<sequence length="153" mass="17432">MLERIFELRDKIGIKGFSALSAIIGAPLGLFPILYDFYGSGVGAKARMDTAKAFEIFRFDPDTITRLWLRGFPDEERKEDWWEDLKDAGWNDDRIGAAKELAHFLPSPAQAIAFLAHEVFEPAMIEKYKLDDEFEGLDLTIPRKIGMTDEMSL</sequence>
<feature type="non-terminal residue" evidence="3">
    <location>
        <position position="153"/>
    </location>
</feature>
<keyword evidence="1" id="KW-0812">Transmembrane</keyword>